<dbReference type="RefSeq" id="WP_062262908.1">
    <property type="nucleotide sequence ID" value="NZ_LT158599.1"/>
</dbReference>
<dbReference type="GeneID" id="27137172"/>
<organism evidence="1 2">
    <name type="scientific">Methanoculleus bourgensis</name>
    <dbReference type="NCBI Taxonomy" id="83986"/>
    <lineage>
        <taxon>Archaea</taxon>
        <taxon>Methanobacteriati</taxon>
        <taxon>Methanobacteriota</taxon>
        <taxon>Stenosarchaea group</taxon>
        <taxon>Methanomicrobia</taxon>
        <taxon>Methanomicrobiales</taxon>
        <taxon>Methanomicrobiaceae</taxon>
        <taxon>Methanoculleus</taxon>
    </lineage>
</organism>
<evidence type="ECO:0000313" key="1">
    <source>
        <dbReference type="EMBL" id="CVK32476.1"/>
    </source>
</evidence>
<protein>
    <submittedName>
        <fullName evidence="1">PglZ domain protein</fullName>
    </submittedName>
</protein>
<sequence>MNSDISSFHAWLTSRIRPTLQKDNGWILWCDPRREWLDLLKKAAEADDLDLWADPDEHELAIRNRFATEPRKSRVVWLPRSEEEITWFRVFEPEADLIWEARLVSALRDYGVQIPGDREDELVPLLPAYVNERFDSPRSDWKDFTAGSAKGELVNDRKILEVLAGSAGEFDRLRSEGRFEIFARRAREDFGLPDPEQMDEEAWRRETTAVLLCTEAAEASPQSPPAEKARIIPPGLPREHALALLRQWEENITYIPSFERAVKRADTITSLAPWAEGLEAPPASAGSRIVEEVVLKKFLDHLSGITDVEALAEELYRDQTIFNEREARFWGSTATDKVGWRHLSSLAGVAHRLVTHAGAEKTWTRTGDAIEWYANGGWNLDVAGEVLFTEIPDLPVDLKTIRGSLRRHYLRTIDRIGRRFSDLLEKDQAALAALPTAGERALSILGDAPSRTAYIFLDALRLDLGHRLAGKINEGEPEQRAEVTIARAPVPSITSLGKPFALPVDSHTLRVNLSPDQKAFSVTTGDSGNLAVAERWRDWFRKTLGVTTFLSIEEIIDGKKVKKATSSSPLLVVEGAEFDTTGHDGSLKLDGAGDDLDRYTTALRKLRDAGYSQIIVVTDHGFFHWQPDPDEIEESKPEGERLWTSRRAVVGKNLTHKTALALPVPSSDLTAMVPRSVNAFRTYGGLGFFHGGATLQELIVPVVLVHWPQKAKKVNVVLKPVGEITSEIPRIQVEPGAGGQQKLIGADSNLLSRKVLVKIKDSQTGKVIFRHDDAVTIEPAGEAQTIALTLVDASSAPPFGSKILVVVQDADDEEILAREEVELRVEIDEFW</sequence>
<proteinExistence type="predicted"/>
<gene>
    <name evidence="1" type="ORF">MMAB1_1263</name>
</gene>
<name>A0A0X3BJX9_9EURY</name>
<dbReference type="KEGG" id="mema:MMAB1_1263"/>
<evidence type="ECO:0000313" key="2">
    <source>
        <dbReference type="Proteomes" id="UP000069850"/>
    </source>
</evidence>
<dbReference type="Pfam" id="PF08665">
    <property type="entry name" value="PglZ"/>
    <property type="match status" value="1"/>
</dbReference>
<accession>A0A0X3BJX9</accession>
<dbReference type="AlphaFoldDB" id="A0A0X3BJX9"/>
<reference evidence="1 2" key="1">
    <citation type="submission" date="2016-01" db="EMBL/GenBank/DDBJ databases">
        <authorList>
            <person name="Manzoor S."/>
        </authorList>
    </citation>
    <scope>NUCLEOTIDE SEQUENCE [LARGE SCALE GENOMIC DNA]</scope>
    <source>
        <strain evidence="1">Methanoculleus sp MAB1</strain>
    </source>
</reference>
<dbReference type="EMBL" id="LT158599">
    <property type="protein sequence ID" value="CVK32476.1"/>
    <property type="molecule type" value="Genomic_DNA"/>
</dbReference>
<dbReference type="Proteomes" id="UP000069850">
    <property type="component" value="Chromosome 1"/>
</dbReference>
<dbReference type="OrthoDB" id="275208at2157"/>